<dbReference type="Pfam" id="PF10934">
    <property type="entry name" value="Sheath_initiator"/>
    <property type="match status" value="1"/>
</dbReference>
<dbReference type="AlphaFoldDB" id="A0A4R4E0Z4"/>
<keyword evidence="2" id="KW-1185">Reference proteome</keyword>
<dbReference type="EMBL" id="SKFG01000043">
    <property type="protein sequence ID" value="TCZ70963.1"/>
    <property type="molecule type" value="Genomic_DNA"/>
</dbReference>
<proteinExistence type="predicted"/>
<comment type="caution">
    <text evidence="1">The sequence shown here is derived from an EMBL/GenBank/DDBJ whole genome shotgun (WGS) entry which is preliminary data.</text>
</comment>
<dbReference type="Proteomes" id="UP000295418">
    <property type="component" value="Unassembled WGS sequence"/>
</dbReference>
<sequence>MINLFPMGGTVGTPEAEITSNEVEFGRSFRFDYRLGEFVLTPTGKVAVSEGTGAWLEWCKKAVMTNRYTFLAYSRNYGQEYETLISQSLPRGAIESEIKRLTTECLMADPRTKSVQDFSFQWESDRIAFTCTVKNVRDESGIIQGSVVNM</sequence>
<dbReference type="InterPro" id="IPR020288">
    <property type="entry name" value="Sheath_initiator"/>
</dbReference>
<reference evidence="1 2" key="1">
    <citation type="submission" date="2019-03" db="EMBL/GenBank/DDBJ databases">
        <authorList>
            <person name="Kim M.K.M."/>
        </authorList>
    </citation>
    <scope>NUCLEOTIDE SEQUENCE [LARGE SCALE GENOMIC DNA]</scope>
    <source>
        <strain evidence="1 2">18JY21-1</strain>
    </source>
</reference>
<accession>A0A4R4E0Z4</accession>
<gene>
    <name evidence="1" type="ORF">E0485_23025</name>
</gene>
<protein>
    <submittedName>
        <fullName evidence="1">DUF2634 domain-containing protein</fullName>
    </submittedName>
</protein>
<evidence type="ECO:0000313" key="2">
    <source>
        <dbReference type="Proteomes" id="UP000295418"/>
    </source>
</evidence>
<evidence type="ECO:0000313" key="1">
    <source>
        <dbReference type="EMBL" id="TCZ70963.1"/>
    </source>
</evidence>
<name>A0A4R4E0Z4_9BACL</name>
<organism evidence="1 2">
    <name type="scientific">Paenibacillus albiflavus</name>
    <dbReference type="NCBI Taxonomy" id="2545760"/>
    <lineage>
        <taxon>Bacteria</taxon>
        <taxon>Bacillati</taxon>
        <taxon>Bacillota</taxon>
        <taxon>Bacilli</taxon>
        <taxon>Bacillales</taxon>
        <taxon>Paenibacillaceae</taxon>
        <taxon>Paenibacillus</taxon>
    </lineage>
</organism>
<dbReference type="OrthoDB" id="89089at2"/>
<dbReference type="RefSeq" id="WP_132420399.1">
    <property type="nucleotide sequence ID" value="NZ_SKFG01000043.1"/>
</dbReference>